<dbReference type="OrthoDB" id="2420713at2759"/>
<evidence type="ECO:0000313" key="2">
    <source>
        <dbReference type="Proteomes" id="UP000789405"/>
    </source>
</evidence>
<dbReference type="AlphaFoldDB" id="A0A9N9PCC3"/>
<name>A0A9N9PCC3_9GLOM</name>
<proteinExistence type="predicted"/>
<evidence type="ECO:0000313" key="1">
    <source>
        <dbReference type="EMBL" id="CAG8807138.1"/>
    </source>
</evidence>
<sequence length="68" mass="7873">RMKKVICCCDKAIKLGHCYDETFLNIHINSKGFLAKQEVWSILNCFKSISKSKKFKNDDSVSSAEEWK</sequence>
<gene>
    <name evidence="1" type="ORF">DERYTH_LOCUS24608</name>
</gene>
<comment type="caution">
    <text evidence="1">The sequence shown here is derived from an EMBL/GenBank/DDBJ whole genome shotgun (WGS) entry which is preliminary data.</text>
</comment>
<accession>A0A9N9PCC3</accession>
<feature type="non-terminal residue" evidence="1">
    <location>
        <position position="68"/>
    </location>
</feature>
<feature type="non-terminal residue" evidence="1">
    <location>
        <position position="1"/>
    </location>
</feature>
<dbReference type="Proteomes" id="UP000789405">
    <property type="component" value="Unassembled WGS sequence"/>
</dbReference>
<keyword evidence="2" id="KW-1185">Reference proteome</keyword>
<protein>
    <submittedName>
        <fullName evidence="1">10431_t:CDS:1</fullName>
    </submittedName>
</protein>
<reference evidence="1" key="1">
    <citation type="submission" date="2021-06" db="EMBL/GenBank/DDBJ databases">
        <authorList>
            <person name="Kallberg Y."/>
            <person name="Tangrot J."/>
            <person name="Rosling A."/>
        </authorList>
    </citation>
    <scope>NUCLEOTIDE SEQUENCE</scope>
    <source>
        <strain evidence="1">MA453B</strain>
    </source>
</reference>
<dbReference type="EMBL" id="CAJVPY010042158">
    <property type="protein sequence ID" value="CAG8807138.1"/>
    <property type="molecule type" value="Genomic_DNA"/>
</dbReference>
<organism evidence="1 2">
    <name type="scientific">Dentiscutata erythropus</name>
    <dbReference type="NCBI Taxonomy" id="1348616"/>
    <lineage>
        <taxon>Eukaryota</taxon>
        <taxon>Fungi</taxon>
        <taxon>Fungi incertae sedis</taxon>
        <taxon>Mucoromycota</taxon>
        <taxon>Glomeromycotina</taxon>
        <taxon>Glomeromycetes</taxon>
        <taxon>Diversisporales</taxon>
        <taxon>Gigasporaceae</taxon>
        <taxon>Dentiscutata</taxon>
    </lineage>
</organism>